<evidence type="ECO:0000313" key="2">
    <source>
        <dbReference type="EMBL" id="HBC37056.1"/>
    </source>
</evidence>
<dbReference type="Proteomes" id="UP000263489">
    <property type="component" value="Unassembled WGS sequence"/>
</dbReference>
<dbReference type="PANTHER" id="PTHR42714">
    <property type="entry name" value="TRNA MODIFICATION GTPASE GTPBP3"/>
    <property type="match status" value="1"/>
</dbReference>
<dbReference type="EMBL" id="DNNA01000343">
    <property type="protein sequence ID" value="HBC37056.1"/>
    <property type="molecule type" value="Genomic_DNA"/>
</dbReference>
<reference evidence="2 3" key="1">
    <citation type="journal article" date="2018" name="Nat. Biotechnol.">
        <title>A standardized bacterial taxonomy based on genome phylogeny substantially revises the tree of life.</title>
        <authorList>
            <person name="Parks D.H."/>
            <person name="Chuvochina M."/>
            <person name="Waite D.W."/>
            <person name="Rinke C."/>
            <person name="Skarshewski A."/>
            <person name="Chaumeil P.A."/>
            <person name="Hugenholtz P."/>
        </authorList>
    </citation>
    <scope>NUCLEOTIDE SEQUENCE [LARGE SCALE GENOMIC DNA]</scope>
    <source>
        <strain evidence="2">UBA9380</strain>
    </source>
</reference>
<dbReference type="Pfam" id="PF01926">
    <property type="entry name" value="MMR_HSR1"/>
    <property type="match status" value="1"/>
</dbReference>
<dbReference type="InterPro" id="IPR006073">
    <property type="entry name" value="GTP-bd"/>
</dbReference>
<evidence type="ECO:0000259" key="1">
    <source>
        <dbReference type="Pfam" id="PF01926"/>
    </source>
</evidence>
<gene>
    <name evidence="2" type="ORF">DC045_22680</name>
</gene>
<dbReference type="GO" id="GO:0005525">
    <property type="term" value="F:GTP binding"/>
    <property type="evidence" value="ECO:0007669"/>
    <property type="project" value="InterPro"/>
</dbReference>
<protein>
    <submittedName>
        <fullName evidence="2">tRNA uridine-5-carboxymethylaminomethyl(34) synthesis GTPase MnmE</fullName>
    </submittedName>
</protein>
<name>A0A352J023_9GAMM</name>
<accession>A0A352J023</accession>
<proteinExistence type="predicted"/>
<feature type="domain" description="G" evidence="1">
    <location>
        <begin position="37"/>
        <end position="72"/>
    </location>
</feature>
<dbReference type="Gene3D" id="3.40.50.300">
    <property type="entry name" value="P-loop containing nucleotide triphosphate hydrolases"/>
    <property type="match status" value="1"/>
</dbReference>
<dbReference type="GO" id="GO:0030488">
    <property type="term" value="P:tRNA methylation"/>
    <property type="evidence" value="ECO:0007669"/>
    <property type="project" value="TreeGrafter"/>
</dbReference>
<comment type="caution">
    <text evidence="2">The sequence shown here is derived from an EMBL/GenBank/DDBJ whole genome shotgun (WGS) entry which is preliminary data.</text>
</comment>
<evidence type="ECO:0000313" key="3">
    <source>
        <dbReference type="Proteomes" id="UP000263489"/>
    </source>
</evidence>
<dbReference type="GO" id="GO:0002098">
    <property type="term" value="P:tRNA wobble uridine modification"/>
    <property type="evidence" value="ECO:0007669"/>
    <property type="project" value="TreeGrafter"/>
</dbReference>
<feature type="non-terminal residue" evidence="2">
    <location>
        <position position="1"/>
    </location>
</feature>
<dbReference type="InterPro" id="IPR027417">
    <property type="entry name" value="P-loop_NTPase"/>
</dbReference>
<feature type="non-terminal residue" evidence="2">
    <location>
        <position position="73"/>
    </location>
</feature>
<dbReference type="SUPFAM" id="SSF52540">
    <property type="entry name" value="P-loop containing nucleoside triphosphate hydrolases"/>
    <property type="match status" value="1"/>
</dbReference>
<dbReference type="AlphaFoldDB" id="A0A352J023"/>
<organism evidence="2 3">
    <name type="scientific">Marinobacter adhaerens</name>
    <dbReference type="NCBI Taxonomy" id="1033846"/>
    <lineage>
        <taxon>Bacteria</taxon>
        <taxon>Pseudomonadati</taxon>
        <taxon>Pseudomonadota</taxon>
        <taxon>Gammaproteobacteria</taxon>
        <taxon>Pseudomonadales</taxon>
        <taxon>Marinobacteraceae</taxon>
        <taxon>Marinobacter</taxon>
    </lineage>
</organism>
<dbReference type="PANTHER" id="PTHR42714:SF2">
    <property type="entry name" value="TRNA MODIFICATION GTPASE GTPBP3, MITOCHONDRIAL"/>
    <property type="match status" value="1"/>
</dbReference>
<dbReference type="GO" id="GO:0005829">
    <property type="term" value="C:cytosol"/>
    <property type="evidence" value="ECO:0007669"/>
    <property type="project" value="TreeGrafter"/>
</dbReference>
<sequence>DFLADGKVASDLQNLLERLGKILAEAQQGTILRDGMKVVIGGRPNAGKSSLLNALAGREAAIVTAIEGTTRDV</sequence>